<dbReference type="AlphaFoldDB" id="A0AAJ3H3Y0"/>
<evidence type="ECO:0000313" key="5">
    <source>
        <dbReference type="Proteomes" id="UP001224477"/>
    </source>
</evidence>
<evidence type="ECO:0000259" key="1">
    <source>
        <dbReference type="Pfam" id="PF14341"/>
    </source>
</evidence>
<evidence type="ECO:0000313" key="4">
    <source>
        <dbReference type="Proteomes" id="UP000546584"/>
    </source>
</evidence>
<name>A0AAJ3H3Y0_9PSED</name>
<dbReference type="InterPro" id="IPR025746">
    <property type="entry name" value="PilX_N_dom"/>
</dbReference>
<reference evidence="2 5" key="2">
    <citation type="journal article" date="2023" name="Microbiol. Resour. Announc.">
        <title>Whole-genome sequence of Pseudomonas yamanorum OLsAu1 isolated from the edible ectomycorrhizal mushroom Lactarius sp. section Deliciosi.</title>
        <authorList>
            <person name="Ramirez-Mendoza R."/>
            <person name="Angeles-Argaiz R.E."/>
            <person name="Hernandez-Oaxaca D."/>
            <person name="Aguirre-Beltran L."/>
            <person name="Almaraz-Suarez J."/>
            <person name="Perez-Moreno J."/>
        </authorList>
    </citation>
    <scope>NUCLEOTIDE SEQUENCE [LARGE SCALE GENOMIC DNA]</scope>
    <source>
        <strain evidence="2 5">OLsAu1</strain>
    </source>
</reference>
<organism evidence="3 4">
    <name type="scientific">Pseudomonas yamanorum</name>
    <dbReference type="NCBI Taxonomy" id="515393"/>
    <lineage>
        <taxon>Bacteria</taxon>
        <taxon>Pseudomonadati</taxon>
        <taxon>Pseudomonadota</taxon>
        <taxon>Gammaproteobacteria</taxon>
        <taxon>Pseudomonadales</taxon>
        <taxon>Pseudomonadaceae</taxon>
        <taxon>Pseudomonas</taxon>
    </lineage>
</organism>
<comment type="caution">
    <text evidence="3">The sequence shown here is derived from an EMBL/GenBank/DDBJ whole genome shotgun (WGS) entry which is preliminary data.</text>
</comment>
<dbReference type="Pfam" id="PF14341">
    <property type="entry name" value="PilX_N"/>
    <property type="match status" value="1"/>
</dbReference>
<dbReference type="Proteomes" id="UP001224477">
    <property type="component" value="Unassembled WGS sequence"/>
</dbReference>
<evidence type="ECO:0000313" key="3">
    <source>
        <dbReference type="EMBL" id="NWD43007.1"/>
    </source>
</evidence>
<dbReference type="EMBL" id="JAVGXC010000029">
    <property type="protein sequence ID" value="MDR0191876.1"/>
    <property type="molecule type" value="Genomic_DNA"/>
</dbReference>
<keyword evidence="5" id="KW-1185">Reference proteome</keyword>
<evidence type="ECO:0000313" key="2">
    <source>
        <dbReference type="EMBL" id="MDR0191876.1"/>
    </source>
</evidence>
<proteinExistence type="predicted"/>
<accession>A0AAJ3H3Y0</accession>
<dbReference type="EMBL" id="JACAQR010000017">
    <property type="protein sequence ID" value="NWD43007.1"/>
    <property type="molecule type" value="Genomic_DNA"/>
</dbReference>
<sequence length="175" mass="18684">MGYNRSRSRQAGMVLLISLVFLLLLALLGVSSMQGAISQEKMTGSVRQRNQSFQLAESGLRLGESVVQAPGFALRPCHSTVACAPPPESVSVVGPGTNPVSAVTWVGMKDGVYGIQNLGQGMGLAHLPAETQATLYRVTSVGISGHSRSVLETVYARVGNGAGERFRRIMWRQLQ</sequence>
<reference evidence="3 4" key="1">
    <citation type="submission" date="2020-04" db="EMBL/GenBank/DDBJ databases">
        <title>Molecular characterization of pseudomonads from Agaricus bisporus reveal novel blotch 2 pathogens in Western Europe.</title>
        <authorList>
            <person name="Taparia T."/>
            <person name="Krijger M."/>
            <person name="Haynes E."/>
            <person name="Elpinstone J.G."/>
            <person name="Noble R."/>
            <person name="Van Der Wolf J."/>
        </authorList>
    </citation>
    <scope>NUCLEOTIDE SEQUENCE [LARGE SCALE GENOMIC DNA]</scope>
    <source>
        <strain evidence="3 4">IPO3753</strain>
    </source>
</reference>
<dbReference type="Proteomes" id="UP000546584">
    <property type="component" value="Unassembled WGS sequence"/>
</dbReference>
<protein>
    <submittedName>
        <fullName evidence="2">PilX N-terminal domain-containing pilus assembly protein</fullName>
    </submittedName>
    <submittedName>
        <fullName evidence="3">Pilus assembly protein PilX</fullName>
    </submittedName>
</protein>
<gene>
    <name evidence="3" type="ORF">HX826_14155</name>
    <name evidence="2" type="ORF">RCO22_23305</name>
</gene>
<dbReference type="RefSeq" id="WP_177026201.1">
    <property type="nucleotide sequence ID" value="NZ_JACAQR010000017.1"/>
</dbReference>
<feature type="domain" description="Type 4 fimbrial biogenesis protein PilX N-terminal" evidence="1">
    <location>
        <begin position="11"/>
        <end position="61"/>
    </location>
</feature>